<reference evidence="11 12" key="1">
    <citation type="submission" date="2016-10" db="EMBL/GenBank/DDBJ databases">
        <title>Description of Gloeomargarita lithophora gen. nov., sp. nov., a thylakoid-bearing basal-branching cyanobacterium with intracellular carbonates, and proposal for Gloeomargaritales ord. nov.</title>
        <authorList>
            <person name="Moreira D."/>
            <person name="Tavera R."/>
            <person name="Benzerara K."/>
            <person name="Skouri-Panet F."/>
            <person name="Couradeau E."/>
            <person name="Gerard E."/>
            <person name="Loussert C."/>
            <person name="Novelo E."/>
            <person name="Zivanovic Y."/>
            <person name="Lopez-Garcia P."/>
        </authorList>
    </citation>
    <scope>NUCLEOTIDE SEQUENCE [LARGE SCALE GENOMIC DNA]</scope>
    <source>
        <strain evidence="11 12">D10</strain>
    </source>
</reference>
<dbReference type="GO" id="GO:0016757">
    <property type="term" value="F:glycosyltransferase activity"/>
    <property type="evidence" value="ECO:0007669"/>
    <property type="project" value="UniProtKB-KW"/>
</dbReference>
<evidence type="ECO:0000313" key="12">
    <source>
        <dbReference type="Proteomes" id="UP000180235"/>
    </source>
</evidence>
<dbReference type="GO" id="GO:0005576">
    <property type="term" value="C:extracellular region"/>
    <property type="evidence" value="ECO:0007669"/>
    <property type="project" value="TreeGrafter"/>
</dbReference>
<keyword evidence="7 9" id="KW-0573">Peptidoglycan synthesis</keyword>
<feature type="active site" description="Nucleophile" evidence="9">
    <location>
        <position position="127"/>
    </location>
</feature>
<dbReference type="SUPFAM" id="SSF141523">
    <property type="entry name" value="L,D-transpeptidase catalytic domain-like"/>
    <property type="match status" value="1"/>
</dbReference>
<evidence type="ECO:0000313" key="11">
    <source>
        <dbReference type="EMBL" id="APB34199.1"/>
    </source>
</evidence>
<name>A0A1J0AE68_9CYAN</name>
<evidence type="ECO:0000256" key="3">
    <source>
        <dbReference type="ARBA" id="ARBA00022676"/>
    </source>
</evidence>
<dbReference type="EMBL" id="CP017675">
    <property type="protein sequence ID" value="APB34199.1"/>
    <property type="molecule type" value="Genomic_DNA"/>
</dbReference>
<dbReference type="GO" id="GO:0018104">
    <property type="term" value="P:peptidoglycan-protein cross-linking"/>
    <property type="evidence" value="ECO:0007669"/>
    <property type="project" value="TreeGrafter"/>
</dbReference>
<gene>
    <name evidence="11" type="ORF">GlitD10_1873</name>
</gene>
<keyword evidence="4" id="KW-0808">Transferase</keyword>
<dbReference type="KEGG" id="glt:GlitD10_1873"/>
<dbReference type="GO" id="GO:0008360">
    <property type="term" value="P:regulation of cell shape"/>
    <property type="evidence" value="ECO:0007669"/>
    <property type="project" value="UniProtKB-UniRule"/>
</dbReference>
<dbReference type="InterPro" id="IPR038063">
    <property type="entry name" value="Transpep_catalytic_dom"/>
</dbReference>
<proteinExistence type="inferred from homology"/>
<evidence type="ECO:0000256" key="6">
    <source>
        <dbReference type="ARBA" id="ARBA00022960"/>
    </source>
</evidence>
<protein>
    <submittedName>
        <fullName evidence="11">ErfK/YbiS/YcfS/YnhG family protein</fullName>
    </submittedName>
</protein>
<dbReference type="PANTHER" id="PTHR30582:SF24">
    <property type="entry name" value="L,D-TRANSPEPTIDASE ERFK_SRFK-RELATED"/>
    <property type="match status" value="1"/>
</dbReference>
<dbReference type="Gene3D" id="2.40.440.10">
    <property type="entry name" value="L,D-transpeptidase catalytic domain-like"/>
    <property type="match status" value="1"/>
</dbReference>
<dbReference type="PROSITE" id="PS52029">
    <property type="entry name" value="LD_TPASE"/>
    <property type="match status" value="1"/>
</dbReference>
<comment type="pathway">
    <text evidence="1 9">Cell wall biogenesis; peptidoglycan biosynthesis.</text>
</comment>
<dbReference type="InterPro" id="IPR050979">
    <property type="entry name" value="LD-transpeptidase"/>
</dbReference>
<evidence type="ECO:0000256" key="4">
    <source>
        <dbReference type="ARBA" id="ARBA00022679"/>
    </source>
</evidence>
<evidence type="ECO:0000259" key="10">
    <source>
        <dbReference type="PROSITE" id="PS52029"/>
    </source>
</evidence>
<evidence type="ECO:0000256" key="8">
    <source>
        <dbReference type="ARBA" id="ARBA00023316"/>
    </source>
</evidence>
<evidence type="ECO:0000256" key="1">
    <source>
        <dbReference type="ARBA" id="ARBA00004752"/>
    </source>
</evidence>
<dbReference type="PANTHER" id="PTHR30582">
    <property type="entry name" value="L,D-TRANSPEPTIDASE"/>
    <property type="match status" value="1"/>
</dbReference>
<evidence type="ECO:0000256" key="2">
    <source>
        <dbReference type="ARBA" id="ARBA00005992"/>
    </source>
</evidence>
<dbReference type="Pfam" id="PF03734">
    <property type="entry name" value="YkuD"/>
    <property type="match status" value="1"/>
</dbReference>
<keyword evidence="5" id="KW-0378">Hydrolase</keyword>
<dbReference type="UniPathway" id="UPA00219"/>
<dbReference type="GO" id="GO:0071555">
    <property type="term" value="P:cell wall organization"/>
    <property type="evidence" value="ECO:0007669"/>
    <property type="project" value="UniProtKB-UniRule"/>
</dbReference>
<dbReference type="STRING" id="1188229.GlitD10_1873"/>
<comment type="similarity">
    <text evidence="2">Belongs to the YkuD family.</text>
</comment>
<keyword evidence="3" id="KW-0328">Glycosyltransferase</keyword>
<organism evidence="11 12">
    <name type="scientific">Gloeomargarita lithophora Alchichica-D10</name>
    <dbReference type="NCBI Taxonomy" id="1188229"/>
    <lineage>
        <taxon>Bacteria</taxon>
        <taxon>Bacillati</taxon>
        <taxon>Cyanobacteriota</taxon>
        <taxon>Cyanophyceae</taxon>
        <taxon>Gloeomargaritales</taxon>
        <taxon>Gloeomargaritaceae</taxon>
        <taxon>Gloeomargarita</taxon>
    </lineage>
</organism>
<dbReference type="Proteomes" id="UP000180235">
    <property type="component" value="Chromosome"/>
</dbReference>
<keyword evidence="8 9" id="KW-0961">Cell wall biogenesis/degradation</keyword>
<dbReference type="GO" id="GO:0071972">
    <property type="term" value="F:peptidoglycan L,D-transpeptidase activity"/>
    <property type="evidence" value="ECO:0007669"/>
    <property type="project" value="TreeGrafter"/>
</dbReference>
<sequence length="152" mass="17356">MNWRPITGLTLFFWWLTLTPAMAQVWLELILSQRRVQVWQDNRVVRTYPVAVGKPGWETPQGDFVVDVKVKDPVWQSFTSSKQIPAGHPSNPLGRHWIGFWSDGVDEIGFHGTPHPETVGKAISHGCVRMYPKDVAELFNLVELGTPVRVRR</sequence>
<dbReference type="AlphaFoldDB" id="A0A1J0AE68"/>
<dbReference type="InterPro" id="IPR005490">
    <property type="entry name" value="LD_TPept_cat_dom"/>
</dbReference>
<evidence type="ECO:0000256" key="9">
    <source>
        <dbReference type="PROSITE-ProRule" id="PRU01373"/>
    </source>
</evidence>
<dbReference type="RefSeq" id="WP_071454679.1">
    <property type="nucleotide sequence ID" value="NZ_CP017675.1"/>
</dbReference>
<dbReference type="OrthoDB" id="9787225at2"/>
<accession>A0A1J0AE68</accession>
<evidence type="ECO:0000256" key="5">
    <source>
        <dbReference type="ARBA" id="ARBA00022801"/>
    </source>
</evidence>
<feature type="active site" description="Proton donor/acceptor" evidence="9">
    <location>
        <position position="111"/>
    </location>
</feature>
<feature type="domain" description="L,D-TPase catalytic" evidence="10">
    <location>
        <begin position="25"/>
        <end position="151"/>
    </location>
</feature>
<keyword evidence="6 9" id="KW-0133">Cell shape</keyword>
<keyword evidence="12" id="KW-1185">Reference proteome</keyword>
<evidence type="ECO:0000256" key="7">
    <source>
        <dbReference type="ARBA" id="ARBA00022984"/>
    </source>
</evidence>
<dbReference type="CDD" id="cd16913">
    <property type="entry name" value="YkuD_like"/>
    <property type="match status" value="1"/>
</dbReference>